<feature type="transmembrane region" description="Helical" evidence="1">
    <location>
        <begin position="26"/>
        <end position="50"/>
    </location>
</feature>
<proteinExistence type="predicted"/>
<keyword evidence="1" id="KW-0472">Membrane</keyword>
<comment type="caution">
    <text evidence="2">The sequence shown here is derived from an EMBL/GenBank/DDBJ whole genome shotgun (WGS) entry which is preliminary data.</text>
</comment>
<evidence type="ECO:0000313" key="3">
    <source>
        <dbReference type="Proteomes" id="UP000823613"/>
    </source>
</evidence>
<feature type="transmembrane region" description="Helical" evidence="1">
    <location>
        <begin position="56"/>
        <end position="77"/>
    </location>
</feature>
<accession>A0A9D9DJN0</accession>
<name>A0A9D9DJN0_9BACL</name>
<sequence length="157" mass="18431">MKKINFTNCEKVEPTKTLKEKLNIYLFKNFLISLGVFFLILIFFFIAFISGDFLPLYAFFILLGIDFLFLIALYIYISFDGLKDFKKNECYILKGRILYFEESKNNKIGALFISIDEMISLRILIDKSSITNESELKKSCNLIVYKNTLICEIYKNN</sequence>
<evidence type="ECO:0000313" key="2">
    <source>
        <dbReference type="EMBL" id="MBO8428008.1"/>
    </source>
</evidence>
<reference evidence="2" key="2">
    <citation type="journal article" date="2021" name="PeerJ">
        <title>Extensive microbial diversity within the chicken gut microbiome revealed by metagenomics and culture.</title>
        <authorList>
            <person name="Gilroy R."/>
            <person name="Ravi A."/>
            <person name="Getino M."/>
            <person name="Pursley I."/>
            <person name="Horton D.L."/>
            <person name="Alikhan N.F."/>
            <person name="Baker D."/>
            <person name="Gharbi K."/>
            <person name="Hall N."/>
            <person name="Watson M."/>
            <person name="Adriaenssens E.M."/>
            <person name="Foster-Nyarko E."/>
            <person name="Jarju S."/>
            <person name="Secka A."/>
            <person name="Antonio M."/>
            <person name="Oren A."/>
            <person name="Chaudhuri R.R."/>
            <person name="La Ragione R."/>
            <person name="Hildebrand F."/>
            <person name="Pallen M.J."/>
        </authorList>
    </citation>
    <scope>NUCLEOTIDE SEQUENCE</scope>
    <source>
        <strain evidence="2">11159</strain>
    </source>
</reference>
<reference evidence="2" key="1">
    <citation type="submission" date="2020-10" db="EMBL/GenBank/DDBJ databases">
        <authorList>
            <person name="Gilroy R."/>
        </authorList>
    </citation>
    <scope>NUCLEOTIDE SEQUENCE</scope>
    <source>
        <strain evidence="2">11159</strain>
    </source>
</reference>
<evidence type="ECO:0000256" key="1">
    <source>
        <dbReference type="SAM" id="Phobius"/>
    </source>
</evidence>
<keyword evidence="1" id="KW-0812">Transmembrane</keyword>
<gene>
    <name evidence="2" type="ORF">IAC58_05660</name>
</gene>
<dbReference type="EMBL" id="JADIMY010000114">
    <property type="protein sequence ID" value="MBO8428008.1"/>
    <property type="molecule type" value="Genomic_DNA"/>
</dbReference>
<organism evidence="2 3">
    <name type="scientific">Candidatus Onthovivens merdipullorum</name>
    <dbReference type="NCBI Taxonomy" id="2840889"/>
    <lineage>
        <taxon>Bacteria</taxon>
        <taxon>Bacillati</taxon>
        <taxon>Bacillota</taxon>
        <taxon>Bacilli</taxon>
        <taxon>Bacillales</taxon>
        <taxon>Candidatus Onthovivens</taxon>
    </lineage>
</organism>
<protein>
    <submittedName>
        <fullName evidence="2">Uncharacterized protein</fullName>
    </submittedName>
</protein>
<dbReference type="AlphaFoldDB" id="A0A9D9DJN0"/>
<dbReference type="Proteomes" id="UP000823613">
    <property type="component" value="Unassembled WGS sequence"/>
</dbReference>
<keyword evidence="1" id="KW-1133">Transmembrane helix</keyword>